<protein>
    <submittedName>
        <fullName evidence="1">Uncharacterized protein</fullName>
    </submittedName>
</protein>
<name>A0A8I1GJE3_9HYPH</name>
<gene>
    <name evidence="1" type="ORF">JDN41_16555</name>
</gene>
<sequence length="193" mass="22952">QQKIDALSAKYPHYEDFDVFRTRSYILYPDALGFRTFEDLERYYSDIYFFQALMIARDPKWKWFQSASAKEFNHLSEYVQSLQDTKLCLAMDYCVGEFYRRDAAIDCTYETNSFVVKRISHFAENRLGIFFKDTKEYAIYGAYVSDRVLPDGSPKVYYSYFRSDERFHSEVSLDILHGVADWRRFPSGRSYPA</sequence>
<feature type="non-terminal residue" evidence="1">
    <location>
        <position position="1"/>
    </location>
</feature>
<proteinExistence type="predicted"/>
<organism evidence="1 2">
    <name type="scientific">Rhodomicrobium udaipurense</name>
    <dbReference type="NCBI Taxonomy" id="1202716"/>
    <lineage>
        <taxon>Bacteria</taxon>
        <taxon>Pseudomonadati</taxon>
        <taxon>Pseudomonadota</taxon>
        <taxon>Alphaproteobacteria</taxon>
        <taxon>Hyphomicrobiales</taxon>
        <taxon>Hyphomicrobiaceae</taxon>
        <taxon>Rhodomicrobium</taxon>
    </lineage>
</organism>
<dbReference type="EMBL" id="JAEMUK010000087">
    <property type="protein sequence ID" value="MBJ7545165.1"/>
    <property type="molecule type" value="Genomic_DNA"/>
</dbReference>
<accession>A0A8I1GJE3</accession>
<reference evidence="1 2" key="1">
    <citation type="submission" date="2020-12" db="EMBL/GenBank/DDBJ databases">
        <title>Revised draft genomes of Rhodomicrobium vannielii ATCC 17100 and Rhodomicrobium udaipurense JA643.</title>
        <authorList>
            <person name="Conners E.M."/>
            <person name="Davenport E.J."/>
            <person name="Bose A."/>
        </authorList>
    </citation>
    <scope>NUCLEOTIDE SEQUENCE [LARGE SCALE GENOMIC DNA]</scope>
    <source>
        <strain evidence="1 2">JA643</strain>
    </source>
</reference>
<evidence type="ECO:0000313" key="1">
    <source>
        <dbReference type="EMBL" id="MBJ7545165.1"/>
    </source>
</evidence>
<dbReference type="Proteomes" id="UP000623250">
    <property type="component" value="Unassembled WGS sequence"/>
</dbReference>
<dbReference type="RefSeq" id="WP_199502559.1">
    <property type="nucleotide sequence ID" value="NZ_JAEMUK010000087.1"/>
</dbReference>
<comment type="caution">
    <text evidence="1">The sequence shown here is derived from an EMBL/GenBank/DDBJ whole genome shotgun (WGS) entry which is preliminary data.</text>
</comment>
<dbReference type="AlphaFoldDB" id="A0A8I1GJE3"/>
<keyword evidence="2" id="KW-1185">Reference proteome</keyword>
<evidence type="ECO:0000313" key="2">
    <source>
        <dbReference type="Proteomes" id="UP000623250"/>
    </source>
</evidence>